<evidence type="ECO:0000313" key="3">
    <source>
        <dbReference type="EMBL" id="QWV98676.1"/>
    </source>
</evidence>
<proteinExistence type="predicted"/>
<keyword evidence="2" id="KW-0732">Signal</keyword>
<sequence length="108" mass="12692">MKKMALSMLLLLFWYGPARADDCDCRPIEYQQLMTMPVSEIQAKMEQYERLKERYIHGGSTNCFYTCATAYEQLHDAKAEKEREMTKDRAARRTAEQGSMLHRHPSPR</sequence>
<reference evidence="3 4" key="1">
    <citation type="submission" date="2021-06" db="EMBL/GenBank/DDBJ databases">
        <title>Gemonas diversity in paddy soil.</title>
        <authorList>
            <person name="Liu G."/>
        </authorList>
    </citation>
    <scope>NUCLEOTIDE SEQUENCE [LARGE SCALE GENOMIC DNA]</scope>
    <source>
        <strain evidence="3 4">RG29</strain>
    </source>
</reference>
<feature type="chain" id="PRO_5045344637" description="Secreted protein" evidence="2">
    <location>
        <begin position="21"/>
        <end position="108"/>
    </location>
</feature>
<feature type="region of interest" description="Disordered" evidence="1">
    <location>
        <begin position="78"/>
        <end position="108"/>
    </location>
</feature>
<feature type="compositionally biased region" description="Basic and acidic residues" evidence="1">
    <location>
        <begin position="78"/>
        <end position="95"/>
    </location>
</feature>
<accession>A0ABX8JL17</accession>
<gene>
    <name evidence="3" type="ORF">KP005_05145</name>
</gene>
<organism evidence="3 4">
    <name type="scientific">Geomonas diazotrophica</name>
    <dbReference type="NCBI Taxonomy" id="2843197"/>
    <lineage>
        <taxon>Bacteria</taxon>
        <taxon>Pseudomonadati</taxon>
        <taxon>Thermodesulfobacteriota</taxon>
        <taxon>Desulfuromonadia</taxon>
        <taxon>Geobacterales</taxon>
        <taxon>Geobacteraceae</taxon>
        <taxon>Geomonas</taxon>
    </lineage>
</organism>
<protein>
    <recommendedName>
        <fullName evidence="5">Secreted protein</fullName>
    </recommendedName>
</protein>
<evidence type="ECO:0000256" key="2">
    <source>
        <dbReference type="SAM" id="SignalP"/>
    </source>
</evidence>
<dbReference type="Proteomes" id="UP000683493">
    <property type="component" value="Chromosome"/>
</dbReference>
<evidence type="ECO:0008006" key="5">
    <source>
        <dbReference type="Google" id="ProtNLM"/>
    </source>
</evidence>
<feature type="signal peptide" evidence="2">
    <location>
        <begin position="1"/>
        <end position="20"/>
    </location>
</feature>
<keyword evidence="4" id="KW-1185">Reference proteome</keyword>
<name>A0ABX8JL17_9BACT</name>
<evidence type="ECO:0000313" key="4">
    <source>
        <dbReference type="Proteomes" id="UP000683493"/>
    </source>
</evidence>
<evidence type="ECO:0000256" key="1">
    <source>
        <dbReference type="SAM" id="MobiDB-lite"/>
    </source>
</evidence>
<dbReference type="EMBL" id="CP076724">
    <property type="protein sequence ID" value="QWV98676.1"/>
    <property type="molecule type" value="Genomic_DNA"/>
</dbReference>